<dbReference type="Pfam" id="PF08281">
    <property type="entry name" value="Sigma70_r4_2"/>
    <property type="match status" value="1"/>
</dbReference>
<organism evidence="7 8">
    <name type="scientific">Teichococcus rhizosphaerae</name>
    <dbReference type="NCBI Taxonomy" id="1335062"/>
    <lineage>
        <taxon>Bacteria</taxon>
        <taxon>Pseudomonadati</taxon>
        <taxon>Pseudomonadota</taxon>
        <taxon>Alphaproteobacteria</taxon>
        <taxon>Acetobacterales</taxon>
        <taxon>Roseomonadaceae</taxon>
        <taxon>Roseomonas</taxon>
    </lineage>
</organism>
<accession>A0A2C6Y6S7</accession>
<reference evidence="7 8" key="1">
    <citation type="submission" date="2017-10" db="EMBL/GenBank/DDBJ databases">
        <authorList>
            <person name="Banno H."/>
            <person name="Chua N.-H."/>
        </authorList>
    </citation>
    <scope>NUCLEOTIDE SEQUENCE [LARGE SCALE GENOMIC DNA]</scope>
    <source>
        <strain evidence="7 8">YW11</strain>
    </source>
</reference>
<feature type="domain" description="RNA polymerase sigma factor 70 region 4 type 2" evidence="6">
    <location>
        <begin position="102"/>
        <end position="152"/>
    </location>
</feature>
<dbReference type="Proteomes" id="UP000223527">
    <property type="component" value="Unassembled WGS sequence"/>
</dbReference>
<evidence type="ECO:0000259" key="5">
    <source>
        <dbReference type="Pfam" id="PF04542"/>
    </source>
</evidence>
<dbReference type="EMBL" id="PDNU01000003">
    <property type="protein sequence ID" value="PHK96522.1"/>
    <property type="molecule type" value="Genomic_DNA"/>
</dbReference>
<dbReference type="NCBIfam" id="TIGR02937">
    <property type="entry name" value="sigma70-ECF"/>
    <property type="match status" value="1"/>
</dbReference>
<dbReference type="InterPro" id="IPR007627">
    <property type="entry name" value="RNA_pol_sigma70_r2"/>
</dbReference>
<keyword evidence="3" id="KW-0731">Sigma factor</keyword>
<dbReference type="Gene3D" id="1.10.10.10">
    <property type="entry name" value="Winged helix-like DNA-binding domain superfamily/Winged helix DNA-binding domain"/>
    <property type="match status" value="1"/>
</dbReference>
<dbReference type="PANTHER" id="PTHR43133:SF25">
    <property type="entry name" value="RNA POLYMERASE SIGMA FACTOR RFAY-RELATED"/>
    <property type="match status" value="1"/>
</dbReference>
<dbReference type="OrthoDB" id="9803470at2"/>
<dbReference type="PANTHER" id="PTHR43133">
    <property type="entry name" value="RNA POLYMERASE ECF-TYPE SIGMA FACTO"/>
    <property type="match status" value="1"/>
</dbReference>
<dbReference type="RefSeq" id="WP_099094252.1">
    <property type="nucleotide sequence ID" value="NZ_PDNU01000003.1"/>
</dbReference>
<comment type="caution">
    <text evidence="7">The sequence shown here is derived from an EMBL/GenBank/DDBJ whole genome shotgun (WGS) entry which is preliminary data.</text>
</comment>
<dbReference type="InterPro" id="IPR013324">
    <property type="entry name" value="RNA_pol_sigma_r3/r4-like"/>
</dbReference>
<dbReference type="SUPFAM" id="SSF88946">
    <property type="entry name" value="Sigma2 domain of RNA polymerase sigma factors"/>
    <property type="match status" value="1"/>
</dbReference>
<dbReference type="InterPro" id="IPR014284">
    <property type="entry name" value="RNA_pol_sigma-70_dom"/>
</dbReference>
<evidence type="ECO:0000256" key="3">
    <source>
        <dbReference type="ARBA" id="ARBA00023082"/>
    </source>
</evidence>
<dbReference type="GO" id="GO:0006352">
    <property type="term" value="P:DNA-templated transcription initiation"/>
    <property type="evidence" value="ECO:0007669"/>
    <property type="project" value="InterPro"/>
</dbReference>
<feature type="domain" description="RNA polymerase sigma-70 region 2" evidence="5">
    <location>
        <begin position="10"/>
        <end position="74"/>
    </location>
</feature>
<gene>
    <name evidence="7" type="ORF">CR162_04135</name>
</gene>
<dbReference type="InterPro" id="IPR039425">
    <property type="entry name" value="RNA_pol_sigma-70-like"/>
</dbReference>
<evidence type="ECO:0000256" key="2">
    <source>
        <dbReference type="ARBA" id="ARBA00023015"/>
    </source>
</evidence>
<dbReference type="GO" id="GO:0016987">
    <property type="term" value="F:sigma factor activity"/>
    <property type="evidence" value="ECO:0007669"/>
    <property type="project" value="UniProtKB-KW"/>
</dbReference>
<dbReference type="GO" id="GO:0003677">
    <property type="term" value="F:DNA binding"/>
    <property type="evidence" value="ECO:0007669"/>
    <property type="project" value="InterPro"/>
</dbReference>
<dbReference type="SUPFAM" id="SSF88659">
    <property type="entry name" value="Sigma3 and sigma4 domains of RNA polymerase sigma factors"/>
    <property type="match status" value="1"/>
</dbReference>
<sequence length="189" mass="21817">MTQIDDELLRCLPDLRAYARSLTRNRHDADDLVQDAVLRILHAADRYQPGTNFKAWAFTILRNRFLNEFVAKRRATREFDEGEMERVPVGARQEDGLELSDFQRIFHRLPEDQRSILTLVSGSNLPYEDVARVLNCAVGTVKSRVHRARSALLALLEEEKLQRAVPRRPPPPRASLRAMAAEEQRRLSF</sequence>
<name>A0A2C6Y6S7_9PROT</name>
<evidence type="ECO:0000313" key="8">
    <source>
        <dbReference type="Proteomes" id="UP000223527"/>
    </source>
</evidence>
<keyword evidence="4" id="KW-0804">Transcription</keyword>
<dbReference type="Gene3D" id="1.10.1740.10">
    <property type="match status" value="1"/>
</dbReference>
<proteinExistence type="inferred from homology"/>
<dbReference type="InterPro" id="IPR036388">
    <property type="entry name" value="WH-like_DNA-bd_sf"/>
</dbReference>
<keyword evidence="2" id="KW-0805">Transcription regulation</keyword>
<dbReference type="Pfam" id="PF04542">
    <property type="entry name" value="Sigma70_r2"/>
    <property type="match status" value="1"/>
</dbReference>
<evidence type="ECO:0000259" key="6">
    <source>
        <dbReference type="Pfam" id="PF08281"/>
    </source>
</evidence>
<dbReference type="AlphaFoldDB" id="A0A2C6Y6S7"/>
<dbReference type="InterPro" id="IPR013249">
    <property type="entry name" value="RNA_pol_sigma70_r4_t2"/>
</dbReference>
<dbReference type="CDD" id="cd06171">
    <property type="entry name" value="Sigma70_r4"/>
    <property type="match status" value="1"/>
</dbReference>
<protein>
    <submittedName>
        <fullName evidence="7">RNA polymerase subunit sigma</fullName>
    </submittedName>
</protein>
<dbReference type="InterPro" id="IPR013325">
    <property type="entry name" value="RNA_pol_sigma_r2"/>
</dbReference>
<keyword evidence="8" id="KW-1185">Reference proteome</keyword>
<comment type="similarity">
    <text evidence="1">Belongs to the sigma-70 factor family. ECF subfamily.</text>
</comment>
<evidence type="ECO:0000256" key="4">
    <source>
        <dbReference type="ARBA" id="ARBA00023163"/>
    </source>
</evidence>
<evidence type="ECO:0000256" key="1">
    <source>
        <dbReference type="ARBA" id="ARBA00010641"/>
    </source>
</evidence>
<evidence type="ECO:0000313" key="7">
    <source>
        <dbReference type="EMBL" id="PHK96522.1"/>
    </source>
</evidence>